<dbReference type="Proteomes" id="UP000315783">
    <property type="component" value="Unassembled WGS sequence"/>
</dbReference>
<gene>
    <name evidence="5" type="ORF">IF1G_00667</name>
</gene>
<dbReference type="PROSITE" id="PS50088">
    <property type="entry name" value="ANK_REPEAT"/>
    <property type="match status" value="1"/>
</dbReference>
<evidence type="ECO:0000313" key="6">
    <source>
        <dbReference type="Proteomes" id="UP000315783"/>
    </source>
</evidence>
<dbReference type="PANTHER" id="PTHR23206">
    <property type="entry name" value="MASK PROTEIN"/>
    <property type="match status" value="1"/>
</dbReference>
<dbReference type="SMART" id="SM00248">
    <property type="entry name" value="ANK"/>
    <property type="match status" value="11"/>
</dbReference>
<feature type="repeat" description="ANK" evidence="3">
    <location>
        <begin position="264"/>
        <end position="296"/>
    </location>
</feature>
<keyword evidence="2 3" id="KW-0040">ANK repeat</keyword>
<dbReference type="InterPro" id="IPR036770">
    <property type="entry name" value="Ankyrin_rpt-contain_sf"/>
</dbReference>
<dbReference type="AlphaFoldDB" id="A0A545VG92"/>
<dbReference type="InterPro" id="IPR051631">
    <property type="entry name" value="Ankyrin-KH/SAM_domain"/>
</dbReference>
<feature type="compositionally biased region" description="Basic and acidic residues" evidence="4">
    <location>
        <begin position="569"/>
        <end position="580"/>
    </location>
</feature>
<dbReference type="PROSITE" id="PS50297">
    <property type="entry name" value="ANK_REP_REGION"/>
    <property type="match status" value="1"/>
</dbReference>
<dbReference type="InterPro" id="IPR002110">
    <property type="entry name" value="Ankyrin_rpt"/>
</dbReference>
<dbReference type="SUPFAM" id="SSF48403">
    <property type="entry name" value="Ankyrin repeat"/>
    <property type="match status" value="1"/>
</dbReference>
<dbReference type="GO" id="GO:0005737">
    <property type="term" value="C:cytoplasm"/>
    <property type="evidence" value="ECO:0007669"/>
    <property type="project" value="TreeGrafter"/>
</dbReference>
<evidence type="ECO:0000256" key="4">
    <source>
        <dbReference type="SAM" id="MobiDB-lite"/>
    </source>
</evidence>
<feature type="region of interest" description="Disordered" evidence="4">
    <location>
        <begin position="182"/>
        <end position="206"/>
    </location>
</feature>
<dbReference type="PANTHER" id="PTHR23206:SF5">
    <property type="entry name" value="ANKYRIN REPEAT AND KH DOMAIN-CONTAINING PROTEIN 1"/>
    <property type="match status" value="1"/>
</dbReference>
<comment type="caution">
    <text evidence="5">The sequence shown here is derived from an EMBL/GenBank/DDBJ whole genome shotgun (WGS) entry which is preliminary data.</text>
</comment>
<reference evidence="5 6" key="1">
    <citation type="journal article" date="2019" name="Appl. Microbiol. Biotechnol.">
        <title>Genome sequence of Isaria javanica and comparative genome analysis insights into family S53 peptidase evolution in fungal entomopathogens.</title>
        <authorList>
            <person name="Lin R."/>
            <person name="Zhang X."/>
            <person name="Xin B."/>
            <person name="Zou M."/>
            <person name="Gao Y."/>
            <person name="Qin F."/>
            <person name="Hu Q."/>
            <person name="Xie B."/>
            <person name="Cheng X."/>
        </authorList>
    </citation>
    <scope>NUCLEOTIDE SEQUENCE [LARGE SCALE GENOMIC DNA]</scope>
    <source>
        <strain evidence="5 6">IJ1G</strain>
    </source>
</reference>
<evidence type="ECO:0000256" key="2">
    <source>
        <dbReference type="ARBA" id="ARBA00023043"/>
    </source>
</evidence>
<accession>A0A545VG92</accession>
<keyword evidence="6" id="KW-1185">Reference proteome</keyword>
<organism evidence="5 6">
    <name type="scientific">Cordyceps javanica</name>
    <dbReference type="NCBI Taxonomy" id="43265"/>
    <lineage>
        <taxon>Eukaryota</taxon>
        <taxon>Fungi</taxon>
        <taxon>Dikarya</taxon>
        <taxon>Ascomycota</taxon>
        <taxon>Pezizomycotina</taxon>
        <taxon>Sordariomycetes</taxon>
        <taxon>Hypocreomycetidae</taxon>
        <taxon>Hypocreales</taxon>
        <taxon>Cordycipitaceae</taxon>
        <taxon>Cordyceps</taxon>
    </lineage>
</organism>
<feature type="region of interest" description="Disordered" evidence="4">
    <location>
        <begin position="657"/>
        <end position="682"/>
    </location>
</feature>
<dbReference type="EMBL" id="SPUK01000001">
    <property type="protein sequence ID" value="TQW00736.1"/>
    <property type="molecule type" value="Genomic_DNA"/>
</dbReference>
<protein>
    <submittedName>
        <fullName evidence="5">Ankyrin repeat-containing domain-containing protein</fullName>
    </submittedName>
</protein>
<dbReference type="STRING" id="43265.A0A545VG92"/>
<feature type="region of interest" description="Disordered" evidence="4">
    <location>
        <begin position="560"/>
        <end position="584"/>
    </location>
</feature>
<evidence type="ECO:0000313" key="5">
    <source>
        <dbReference type="EMBL" id="TQW00736.1"/>
    </source>
</evidence>
<evidence type="ECO:0000256" key="1">
    <source>
        <dbReference type="ARBA" id="ARBA00022737"/>
    </source>
</evidence>
<sequence>MDSFSVASLTSTTSSISQRALSGANEIRNIQRAVDGHERDSQPPLSDLVTLADLLEKASRDVEKLGQALGASTAVAERLQKKLNEALTASETMLVGLGKQLMRLDASSLASVYVSYVHRQQRVVLAYSDLFQYYTQISALEHQDERLDTKDWQHLTEVAAQAASEATQSPNTIITIRASGPDGASPPVYTAPAASSQRPDGVAADDERGGFGSFVSSLKAMMSSVLPKPDPLVCALCEACARGDTRLVQGLLDQGASIDGRNENRDTPMHVAIQANQVAVAALLAAAGADCEGAHSSAKLPPLFQAAAAGQTGMARMLLDHGCDPLQAPQYGTPYFYDVVERGSVDGARLLLERGCDAETANSSGRKVIVAAVRRDSVPMVELLIAHGAKVHGVCDSSGGSLLGATKNADMVRALLDAGADADARGGSGSYVLADAVTERNLPVAYLLLSRGARGDRSTLSGQPLVIAAVRDRQLPARDKTELVRRLLQRGAKATAREGGEPALRFALEHPGGGLPEVVALLLQHGAEANRCTMNGKTGETALLYAVRTGRAVEAGHLLKHGANPNEGCDGKHSGGRGRDGSLPSPLVQAVVRRDADLIRLLRGYGAKLDETMLEFAKVVVEQPQIYESITTPHVNSGTLPSGQQGTGRGFSMQVDISMGRGGAPRTASPPPAYEAVSDSRT</sequence>
<dbReference type="Pfam" id="PF12796">
    <property type="entry name" value="Ank_2"/>
    <property type="match status" value="2"/>
</dbReference>
<evidence type="ECO:0000256" key="3">
    <source>
        <dbReference type="PROSITE-ProRule" id="PRU00023"/>
    </source>
</evidence>
<dbReference type="Gene3D" id="1.25.40.20">
    <property type="entry name" value="Ankyrin repeat-containing domain"/>
    <property type="match status" value="2"/>
</dbReference>
<keyword evidence="1" id="KW-0677">Repeat</keyword>
<name>A0A545VG92_9HYPO</name>
<proteinExistence type="predicted"/>